<dbReference type="STRING" id="1480694.DC28_14955"/>
<dbReference type="OrthoDB" id="9772862at2"/>
<evidence type="ECO:0000259" key="5">
    <source>
        <dbReference type="PROSITE" id="PS50893"/>
    </source>
</evidence>
<dbReference type="InterPro" id="IPR003593">
    <property type="entry name" value="AAA+_ATPase"/>
</dbReference>
<evidence type="ECO:0000256" key="4">
    <source>
        <dbReference type="ARBA" id="ARBA00022840"/>
    </source>
</evidence>
<keyword evidence="2" id="KW-0813">Transport</keyword>
<gene>
    <name evidence="6" type="ORF">DC28_14955</name>
</gene>
<evidence type="ECO:0000256" key="3">
    <source>
        <dbReference type="ARBA" id="ARBA00022741"/>
    </source>
</evidence>
<reference evidence="6 7" key="1">
    <citation type="submission" date="2014-05" db="EMBL/GenBank/DDBJ databases">
        <title>De novo Genome Sequence of Spirocheata sp.</title>
        <authorList>
            <person name="Shivani Y."/>
            <person name="Subhash Y."/>
            <person name="Tushar L."/>
            <person name="Sasikala C."/>
            <person name="Ramana C.V."/>
        </authorList>
    </citation>
    <scope>NUCLEOTIDE SEQUENCE [LARGE SCALE GENOMIC DNA]</scope>
    <source>
        <strain evidence="6 7">JC230</strain>
    </source>
</reference>
<dbReference type="GO" id="GO:0005524">
    <property type="term" value="F:ATP binding"/>
    <property type="evidence" value="ECO:0007669"/>
    <property type="project" value="UniProtKB-KW"/>
</dbReference>
<dbReference type="GO" id="GO:0016887">
    <property type="term" value="F:ATP hydrolysis activity"/>
    <property type="evidence" value="ECO:0007669"/>
    <property type="project" value="InterPro"/>
</dbReference>
<dbReference type="SMART" id="SM00382">
    <property type="entry name" value="AAA"/>
    <property type="match status" value="1"/>
</dbReference>
<accession>A0A098QST7</accession>
<keyword evidence="3" id="KW-0547">Nucleotide-binding</keyword>
<dbReference type="InterPro" id="IPR017871">
    <property type="entry name" value="ABC_transporter-like_CS"/>
</dbReference>
<dbReference type="CDD" id="cd03294">
    <property type="entry name" value="ABC_Pro_Gly_Betaine"/>
    <property type="match status" value="1"/>
</dbReference>
<dbReference type="PANTHER" id="PTHR43869">
    <property type="entry name" value="GLYCINE BETAINE/PROLINE BETAINE TRANSPORT SYSTEM ATP-BINDING PROTEIN PROV"/>
    <property type="match status" value="1"/>
</dbReference>
<dbReference type="PANTHER" id="PTHR43869:SF1">
    <property type="entry name" value="GLYCINE BETAINE_PROLINE BETAINE TRANSPORT SYSTEM ATP-BINDING PROTEIN PROV"/>
    <property type="match status" value="1"/>
</dbReference>
<dbReference type="Gene3D" id="3.10.580.10">
    <property type="entry name" value="CBS-domain"/>
    <property type="match status" value="1"/>
</dbReference>
<organism evidence="6 7">
    <name type="scientific">Spirochaeta lutea</name>
    <dbReference type="NCBI Taxonomy" id="1480694"/>
    <lineage>
        <taxon>Bacteria</taxon>
        <taxon>Pseudomonadati</taxon>
        <taxon>Spirochaetota</taxon>
        <taxon>Spirochaetia</taxon>
        <taxon>Spirochaetales</taxon>
        <taxon>Spirochaetaceae</taxon>
        <taxon>Spirochaeta</taxon>
    </lineage>
</organism>
<evidence type="ECO:0000256" key="1">
    <source>
        <dbReference type="ARBA" id="ARBA00005417"/>
    </source>
</evidence>
<evidence type="ECO:0000313" key="7">
    <source>
        <dbReference type="Proteomes" id="UP000029692"/>
    </source>
</evidence>
<comment type="similarity">
    <text evidence="1">Belongs to the ABC transporter superfamily.</text>
</comment>
<dbReference type="RefSeq" id="WP_037550273.1">
    <property type="nucleotide sequence ID" value="NZ_JNUP01000072.1"/>
</dbReference>
<dbReference type="SUPFAM" id="SSF52540">
    <property type="entry name" value="P-loop containing nucleoside triphosphate hydrolases"/>
    <property type="match status" value="1"/>
</dbReference>
<keyword evidence="7" id="KW-1185">Reference proteome</keyword>
<dbReference type="GO" id="GO:0031460">
    <property type="term" value="P:glycine betaine transport"/>
    <property type="evidence" value="ECO:0007669"/>
    <property type="project" value="InterPro"/>
</dbReference>
<dbReference type="InterPro" id="IPR051921">
    <property type="entry name" value="ABC_osmolyte_uptake_ATP-bind"/>
</dbReference>
<dbReference type="Gene3D" id="3.40.50.300">
    <property type="entry name" value="P-loop containing nucleotide triphosphate hydrolases"/>
    <property type="match status" value="1"/>
</dbReference>
<dbReference type="GO" id="GO:0016020">
    <property type="term" value="C:membrane"/>
    <property type="evidence" value="ECO:0007669"/>
    <property type="project" value="InterPro"/>
</dbReference>
<dbReference type="AlphaFoldDB" id="A0A098QST7"/>
<dbReference type="Pfam" id="PF00005">
    <property type="entry name" value="ABC_tran"/>
    <property type="match status" value="1"/>
</dbReference>
<dbReference type="Proteomes" id="UP000029692">
    <property type="component" value="Unassembled WGS sequence"/>
</dbReference>
<dbReference type="EMBL" id="JNUP01000072">
    <property type="protein sequence ID" value="KGE70789.1"/>
    <property type="molecule type" value="Genomic_DNA"/>
</dbReference>
<dbReference type="InterPro" id="IPR046342">
    <property type="entry name" value="CBS_dom_sf"/>
</dbReference>
<dbReference type="eggNOG" id="COG4175">
    <property type="taxonomic scope" value="Bacteria"/>
</dbReference>
<proteinExistence type="inferred from homology"/>
<comment type="caution">
    <text evidence="6">The sequence shown here is derived from an EMBL/GenBank/DDBJ whole genome shotgun (WGS) entry which is preliminary data.</text>
</comment>
<dbReference type="GO" id="GO:0006970">
    <property type="term" value="P:response to osmotic stress"/>
    <property type="evidence" value="ECO:0007669"/>
    <property type="project" value="UniProtKB-ARBA"/>
</dbReference>
<dbReference type="InterPro" id="IPR027417">
    <property type="entry name" value="P-loop_NTPase"/>
</dbReference>
<dbReference type="PROSITE" id="PS00211">
    <property type="entry name" value="ABC_TRANSPORTER_1"/>
    <property type="match status" value="1"/>
</dbReference>
<dbReference type="InterPro" id="IPR003439">
    <property type="entry name" value="ABC_transporter-like_ATP-bd"/>
</dbReference>
<protein>
    <submittedName>
        <fullName evidence="6">Glycine/betaine ABC transporter ATP-binding protein</fullName>
    </submittedName>
</protein>
<dbReference type="NCBIfam" id="TIGR01186">
    <property type="entry name" value="proV"/>
    <property type="match status" value="1"/>
</dbReference>
<dbReference type="FunFam" id="3.40.50.300:FF:000201">
    <property type="entry name" value="Glycine betaine/L-proline ABC transporter ATP-binding protein"/>
    <property type="match status" value="1"/>
</dbReference>
<name>A0A098QST7_9SPIO</name>
<dbReference type="InterPro" id="IPR005892">
    <property type="entry name" value="Gly-betaine_transp_ATP-bd"/>
</dbReference>
<feature type="domain" description="ABC transporter" evidence="5">
    <location>
        <begin position="32"/>
        <end position="268"/>
    </location>
</feature>
<sequence length="401" mass="44387">MEERKVKIRVEGVYKIFGRHPEKARELIKQGVSKDDILEKTGQAVGVADASFDVYEGETLVIMGLSGSGKSTLVRCINRLIEPTYGTVTIDGVDITKMNEEELREVRRKKFGMVFQSFALFPHRTVIENAEFGLEIQGVPLEERRPKAQAALEQVGLGGWEEYYPENLSGGMKQRVGLARAMAIEPDVLLMDEAFSALDPLIRADMQDELLSLESQVHKTILFITHDLDEALKMGDRIVLMKDGRVVQIGTPEEILSNPANAYVAKFVENVDRSKVLTAEDVMVKARPVAFVKDGPRVALKAMTEAGHSGIYIVRQNYELVGYMSAEQAAEAVKRGDSWLDHIFTLDQVPTTLPDVPVRDLFGPLSDKSWPVAVVNEKNILKGVIVRGSVFAALSEGGSDE</sequence>
<evidence type="ECO:0000256" key="2">
    <source>
        <dbReference type="ARBA" id="ARBA00022448"/>
    </source>
</evidence>
<evidence type="ECO:0000313" key="6">
    <source>
        <dbReference type="EMBL" id="KGE70789.1"/>
    </source>
</evidence>
<keyword evidence="4 6" id="KW-0067">ATP-binding</keyword>
<dbReference type="PROSITE" id="PS50893">
    <property type="entry name" value="ABC_TRANSPORTER_2"/>
    <property type="match status" value="1"/>
</dbReference>
<dbReference type="SUPFAM" id="SSF54631">
    <property type="entry name" value="CBS-domain pair"/>
    <property type="match status" value="1"/>
</dbReference>